<dbReference type="PANTHER" id="PTHR42791:SF1">
    <property type="entry name" value="N-ACETYLTRANSFERASE DOMAIN-CONTAINING PROTEIN"/>
    <property type="match status" value="1"/>
</dbReference>
<name>A0A344LI47_9PSEU</name>
<dbReference type="KEGG" id="aab:A4R43_39095"/>
<dbReference type="RefSeq" id="WP_113696781.1">
    <property type="nucleotide sequence ID" value="NZ_CP015163.1"/>
</dbReference>
<feature type="domain" description="N-acetyltransferase" evidence="2">
    <location>
        <begin position="58"/>
        <end position="198"/>
    </location>
</feature>
<dbReference type="AlphaFoldDB" id="A0A344LI47"/>
<dbReference type="InterPro" id="IPR000182">
    <property type="entry name" value="GNAT_dom"/>
</dbReference>
<evidence type="ECO:0000313" key="4">
    <source>
        <dbReference type="Proteomes" id="UP000250434"/>
    </source>
</evidence>
<dbReference type="PANTHER" id="PTHR42791">
    <property type="entry name" value="GNAT FAMILY ACETYLTRANSFERASE"/>
    <property type="match status" value="1"/>
</dbReference>
<dbReference type="GO" id="GO:0016747">
    <property type="term" value="F:acyltransferase activity, transferring groups other than amino-acyl groups"/>
    <property type="evidence" value="ECO:0007669"/>
    <property type="project" value="InterPro"/>
</dbReference>
<evidence type="ECO:0000313" key="3">
    <source>
        <dbReference type="EMBL" id="AXB47721.1"/>
    </source>
</evidence>
<dbReference type="SUPFAM" id="SSF55729">
    <property type="entry name" value="Acyl-CoA N-acyltransferases (Nat)"/>
    <property type="match status" value="1"/>
</dbReference>
<dbReference type="PROSITE" id="PS51186">
    <property type="entry name" value="GNAT"/>
    <property type="match status" value="1"/>
</dbReference>
<dbReference type="InterPro" id="IPR052523">
    <property type="entry name" value="Trichothecene_AcTrans"/>
</dbReference>
<dbReference type="Proteomes" id="UP000250434">
    <property type="component" value="Chromosome"/>
</dbReference>
<feature type="compositionally biased region" description="Basic and acidic residues" evidence="1">
    <location>
        <begin position="195"/>
        <end position="207"/>
    </location>
</feature>
<evidence type="ECO:0000259" key="2">
    <source>
        <dbReference type="PROSITE" id="PS51186"/>
    </source>
</evidence>
<accession>A0A344LI47</accession>
<proteinExistence type="predicted"/>
<protein>
    <recommendedName>
        <fullName evidence="2">N-acetyltransferase domain-containing protein</fullName>
    </recommendedName>
</protein>
<dbReference type="CDD" id="cd04301">
    <property type="entry name" value="NAT_SF"/>
    <property type="match status" value="1"/>
</dbReference>
<keyword evidence="4" id="KW-1185">Reference proteome</keyword>
<feature type="region of interest" description="Disordered" evidence="1">
    <location>
        <begin position="180"/>
        <end position="207"/>
    </location>
</feature>
<dbReference type="EMBL" id="CP015163">
    <property type="protein sequence ID" value="AXB47721.1"/>
    <property type="molecule type" value="Genomic_DNA"/>
</dbReference>
<dbReference type="InterPro" id="IPR016181">
    <property type="entry name" value="Acyl_CoA_acyltransferase"/>
</dbReference>
<dbReference type="Pfam" id="PF13508">
    <property type="entry name" value="Acetyltransf_7"/>
    <property type="match status" value="1"/>
</dbReference>
<gene>
    <name evidence="3" type="ORF">A4R43_39095</name>
</gene>
<dbReference type="Gene3D" id="3.40.630.30">
    <property type="match status" value="1"/>
</dbReference>
<dbReference type="OrthoDB" id="7057833at2"/>
<evidence type="ECO:0000256" key="1">
    <source>
        <dbReference type="SAM" id="MobiDB-lite"/>
    </source>
</evidence>
<sequence length="207" mass="22896">MTQTIVHRVQPGELDRAAAAVGAAFFDEVVSTWVIPDPVQREQLLPHHLRELVAKALERGEVLAAADFGAVSVWLDREAGESESNGFPEAVDVPPGLREIARRGMLVAELTEARHPTHTAHVYLPCIGVLPNHRGFGLGSALLRDKLDRADAAELPVYLEASSTRNRALYRRHGFESSGDPIRFPDGPEIYPMWREPRKPRESSAQV</sequence>
<reference evidence="3 4" key="1">
    <citation type="submission" date="2016-04" db="EMBL/GenBank/DDBJ databases">
        <title>Complete genome sequence and analysis of deep-sea sediment isolate, Amycolatopsis sp. WP1.</title>
        <authorList>
            <person name="Wang H."/>
            <person name="Chen S."/>
            <person name="Wu Q."/>
        </authorList>
    </citation>
    <scope>NUCLEOTIDE SEQUENCE [LARGE SCALE GENOMIC DNA]</scope>
    <source>
        <strain evidence="3 4">WP1</strain>
    </source>
</reference>
<organism evidence="3 4">
    <name type="scientific">Amycolatopsis albispora</name>
    <dbReference type="NCBI Taxonomy" id="1804986"/>
    <lineage>
        <taxon>Bacteria</taxon>
        <taxon>Bacillati</taxon>
        <taxon>Actinomycetota</taxon>
        <taxon>Actinomycetes</taxon>
        <taxon>Pseudonocardiales</taxon>
        <taxon>Pseudonocardiaceae</taxon>
        <taxon>Amycolatopsis</taxon>
    </lineage>
</organism>